<name>A0A4P6UTM8_9BACL</name>
<dbReference type="Pfam" id="PF04235">
    <property type="entry name" value="DUF418"/>
    <property type="match status" value="1"/>
</dbReference>
<feature type="transmembrane region" description="Helical" evidence="1">
    <location>
        <begin position="283"/>
        <end position="303"/>
    </location>
</feature>
<feature type="transmembrane region" description="Helical" evidence="1">
    <location>
        <begin position="211"/>
        <end position="233"/>
    </location>
</feature>
<feature type="transmembrane region" description="Helical" evidence="1">
    <location>
        <begin position="20"/>
        <end position="41"/>
    </location>
</feature>
<evidence type="ECO:0000313" key="3">
    <source>
        <dbReference type="EMBL" id="QBK25406.1"/>
    </source>
</evidence>
<dbReference type="Proteomes" id="UP000291151">
    <property type="component" value="Chromosome"/>
</dbReference>
<feature type="transmembrane region" description="Helical" evidence="1">
    <location>
        <begin position="61"/>
        <end position="80"/>
    </location>
</feature>
<protein>
    <submittedName>
        <fullName evidence="3">DUF418 domain-containing protein</fullName>
    </submittedName>
</protein>
<dbReference type="PANTHER" id="PTHR30590">
    <property type="entry name" value="INNER MEMBRANE PROTEIN"/>
    <property type="match status" value="1"/>
</dbReference>
<organism evidence="3 4">
    <name type="scientific">Ureibacillus thermophilus</name>
    <dbReference type="NCBI Taxonomy" id="367743"/>
    <lineage>
        <taxon>Bacteria</taxon>
        <taxon>Bacillati</taxon>
        <taxon>Bacillota</taxon>
        <taxon>Bacilli</taxon>
        <taxon>Bacillales</taxon>
        <taxon>Caryophanaceae</taxon>
        <taxon>Ureibacillus</taxon>
    </lineage>
</organism>
<evidence type="ECO:0000259" key="2">
    <source>
        <dbReference type="Pfam" id="PF04235"/>
    </source>
</evidence>
<dbReference type="PANTHER" id="PTHR30590:SF2">
    <property type="entry name" value="INNER MEMBRANE PROTEIN"/>
    <property type="match status" value="1"/>
</dbReference>
<evidence type="ECO:0000313" key="4">
    <source>
        <dbReference type="Proteomes" id="UP000291151"/>
    </source>
</evidence>
<dbReference type="RefSeq" id="WP_208651793.1">
    <property type="nucleotide sequence ID" value="NZ_CP036528.1"/>
</dbReference>
<feature type="transmembrane region" description="Helical" evidence="1">
    <location>
        <begin position="143"/>
        <end position="164"/>
    </location>
</feature>
<feature type="domain" description="DUF418" evidence="2">
    <location>
        <begin position="231"/>
        <end position="385"/>
    </location>
</feature>
<reference evidence="3 4" key="1">
    <citation type="submission" date="2019-02" db="EMBL/GenBank/DDBJ databases">
        <title>Ureibacillus thermophilus.</title>
        <authorList>
            <person name="Sunny J.S."/>
            <person name="Natarajan A."/>
            <person name="Saleena L.M."/>
        </authorList>
    </citation>
    <scope>NUCLEOTIDE SEQUENCE [LARGE SCALE GENOMIC DNA]</scope>
    <source>
        <strain evidence="3 4">LM102</strain>
    </source>
</reference>
<keyword evidence="1" id="KW-0812">Transmembrane</keyword>
<sequence length="392" mass="44392">MFQPTTLNERIQTLDIIRGVSLLGILLVNIFAFSLPLPHVQDLNSWFTDIHDQLNYQKLDIYVQGSFYPLFSMLFGYGLAMQYMKAQQRTGAKFYSFAAKRLLILMMIGLMHAFLLWWGDIITLYAVFGLFVILLLRFSSGLLLSVALILNGFFHVLIILLYAMSGIATSEYETFVDISAIENAITAYGVGTWTDAFLQRLQDLSVQMSPAMWVSAVFTIFPYMLVGAAAAKWRLVERAKELKGLWIFLAVFCIAVGLFLKSFPFHATRTYLWEYIRVYVGGPMLAVGYASLIAVLCLIPFVPKLLSPIAKAGRMSLTLYIMQSIICTLLFYHYGFGLYGKVDVVMGIVIAISIYIVQAAFAEIWFIKFRQGPLEYIVKRLAYGKTLKKVEP</sequence>
<feature type="transmembrane region" description="Helical" evidence="1">
    <location>
        <begin position="245"/>
        <end position="263"/>
    </location>
</feature>
<dbReference type="EMBL" id="CP036528">
    <property type="protein sequence ID" value="QBK25406.1"/>
    <property type="molecule type" value="Genomic_DNA"/>
</dbReference>
<dbReference type="InterPro" id="IPR007349">
    <property type="entry name" value="DUF418"/>
</dbReference>
<dbReference type="InterPro" id="IPR052529">
    <property type="entry name" value="Bact_Transport_Assoc"/>
</dbReference>
<feature type="transmembrane region" description="Helical" evidence="1">
    <location>
        <begin position="116"/>
        <end position="136"/>
    </location>
</feature>
<gene>
    <name evidence="3" type="ORF">DKZ56_05790</name>
</gene>
<feature type="transmembrane region" description="Helical" evidence="1">
    <location>
        <begin position="344"/>
        <end position="367"/>
    </location>
</feature>
<feature type="transmembrane region" description="Helical" evidence="1">
    <location>
        <begin position="315"/>
        <end position="332"/>
    </location>
</feature>
<dbReference type="KEGG" id="uth:DKZ56_05790"/>
<accession>A0A4P6UTM8</accession>
<dbReference type="AlphaFoldDB" id="A0A4P6UTM8"/>
<keyword evidence="1" id="KW-1133">Transmembrane helix</keyword>
<evidence type="ECO:0000256" key="1">
    <source>
        <dbReference type="SAM" id="Phobius"/>
    </source>
</evidence>
<keyword evidence="4" id="KW-1185">Reference proteome</keyword>
<keyword evidence="1" id="KW-0472">Membrane</keyword>
<proteinExistence type="predicted"/>